<evidence type="ECO:0000313" key="1">
    <source>
        <dbReference type="EMBL" id="DAF90690.1"/>
    </source>
</evidence>
<name>A0A8S5U8E7_9CAUD</name>
<accession>A0A8S5U8E7</accession>
<proteinExistence type="predicted"/>
<organism evidence="1">
    <name type="scientific">Podoviridae sp. ctdxt3</name>
    <dbReference type="NCBI Taxonomy" id="2825263"/>
    <lineage>
        <taxon>Viruses</taxon>
        <taxon>Duplodnaviria</taxon>
        <taxon>Heunggongvirae</taxon>
        <taxon>Uroviricota</taxon>
        <taxon>Caudoviricetes</taxon>
    </lineage>
</organism>
<sequence>MAEKNSTIMASVWLEATNDFQQRIPNPTIHGIDATLGALFDPLNNDMWNYFVNSLVMRIGMVRVRNQEYKNPLREFKGASMQYGHTIQEIAPKWIKGHAFSQASTLLDVHAPEAQEWFHSRNREDVYPISINDVEIRQSLTDEYGLNSLVAGFLNAPMNADEYDEYRIMLELIAYYEKHWGFYTVDLENDPLTTEAGGKELLKQVRTLTGKMKVPSSRYNANVIDIPVFVSDPSELMLITIPECEANLDVEVLASLFHVELADIDVRRIVVDELPIPNACALLTTRDFFVCHDTFKGMRSFQDGSNLTTNYWLHHQGIYSVSPFVPAILFTHGGTATVTPTVTMDVTGVEITPATATVEPGKTQTLNVQLQGTLTGSPATVDLTGLGVRPNAVTWDIAADFDLNNRTWIDNKNVLHLQKTGAKKGGKLTLTGTASYINPSGTTQTYTDAAVITVG</sequence>
<dbReference type="Pfam" id="PF25622">
    <property type="entry name" value="Phi29_MCP"/>
    <property type="match status" value="1"/>
</dbReference>
<protein>
    <submittedName>
        <fullName evidence="1">Head protein</fullName>
    </submittedName>
</protein>
<reference evidence="1" key="1">
    <citation type="journal article" date="2021" name="Proc. Natl. Acad. Sci. U.S.A.">
        <title>A Catalog of Tens of Thousands of Viruses from Human Metagenomes Reveals Hidden Associations with Chronic Diseases.</title>
        <authorList>
            <person name="Tisza M.J."/>
            <person name="Buck C.B."/>
        </authorList>
    </citation>
    <scope>NUCLEOTIDE SEQUENCE</scope>
    <source>
        <strain evidence="1">Ctdxt3</strain>
    </source>
</reference>
<dbReference type="EMBL" id="BK016035">
    <property type="protein sequence ID" value="DAF90690.1"/>
    <property type="molecule type" value="Genomic_DNA"/>
</dbReference>